<dbReference type="EMBL" id="AKKU01000001">
    <property type="protein sequence ID" value="EIW90596.1"/>
    <property type="molecule type" value="Genomic_DNA"/>
</dbReference>
<dbReference type="SUPFAM" id="SSF63829">
    <property type="entry name" value="Calcium-dependent phosphotriesterase"/>
    <property type="match status" value="2"/>
</dbReference>
<organism evidence="8 9">
    <name type="scientific">Alishewanella agri BL06</name>
    <dbReference type="NCBI Taxonomy" id="1195246"/>
    <lineage>
        <taxon>Bacteria</taxon>
        <taxon>Pseudomonadati</taxon>
        <taxon>Pseudomonadota</taxon>
        <taxon>Gammaproteobacteria</taxon>
        <taxon>Alteromonadales</taxon>
        <taxon>Alteromonadaceae</taxon>
        <taxon>Alishewanella</taxon>
    </lineage>
</organism>
<evidence type="ECO:0000256" key="6">
    <source>
        <dbReference type="SAM" id="SignalP"/>
    </source>
</evidence>
<dbReference type="AlphaFoldDB" id="I8UBF0"/>
<dbReference type="STRING" id="1195246.AGRI_01965"/>
<comment type="catalytic activity">
    <reaction evidence="3">
        <text>2 GTP = 3',3'-c-di-GMP + 2 diphosphate</text>
        <dbReference type="Rhea" id="RHEA:24898"/>
        <dbReference type="ChEBI" id="CHEBI:33019"/>
        <dbReference type="ChEBI" id="CHEBI:37565"/>
        <dbReference type="ChEBI" id="CHEBI:58805"/>
        <dbReference type="EC" id="2.7.7.65"/>
    </reaction>
</comment>
<keyword evidence="5" id="KW-0812">Transmembrane</keyword>
<dbReference type="Gene3D" id="2.130.10.10">
    <property type="entry name" value="YVTN repeat-like/Quinoprotein amine dehydrogenase"/>
    <property type="match status" value="2"/>
</dbReference>
<evidence type="ECO:0000256" key="4">
    <source>
        <dbReference type="SAM" id="Coils"/>
    </source>
</evidence>
<evidence type="ECO:0000313" key="8">
    <source>
        <dbReference type="EMBL" id="EIW90596.1"/>
    </source>
</evidence>
<dbReference type="Gene3D" id="3.30.70.270">
    <property type="match status" value="1"/>
</dbReference>
<dbReference type="PROSITE" id="PS50887">
    <property type="entry name" value="GGDEF"/>
    <property type="match status" value="1"/>
</dbReference>
<dbReference type="Pfam" id="PF07495">
    <property type="entry name" value="Y_Y_Y"/>
    <property type="match status" value="1"/>
</dbReference>
<dbReference type="Gene3D" id="2.60.40.10">
    <property type="entry name" value="Immunoglobulins"/>
    <property type="match status" value="1"/>
</dbReference>
<dbReference type="InterPro" id="IPR011110">
    <property type="entry name" value="Reg_prop"/>
</dbReference>
<dbReference type="InterPro" id="IPR015943">
    <property type="entry name" value="WD40/YVTN_repeat-like_dom_sf"/>
</dbReference>
<dbReference type="InterPro" id="IPR000160">
    <property type="entry name" value="GGDEF_dom"/>
</dbReference>
<name>I8UBF0_9ALTE</name>
<dbReference type="Pfam" id="PF07494">
    <property type="entry name" value="Reg_prop"/>
    <property type="match status" value="2"/>
</dbReference>
<keyword evidence="5" id="KW-1133">Transmembrane helix</keyword>
<dbReference type="SUPFAM" id="SSF55073">
    <property type="entry name" value="Nucleotide cyclase"/>
    <property type="match status" value="1"/>
</dbReference>
<evidence type="ECO:0000256" key="3">
    <source>
        <dbReference type="ARBA" id="ARBA00034247"/>
    </source>
</evidence>
<feature type="chain" id="PRO_5003715256" description="diguanylate cyclase" evidence="6">
    <location>
        <begin position="24"/>
        <end position="1000"/>
    </location>
</feature>
<dbReference type="PROSITE" id="PS51257">
    <property type="entry name" value="PROKAR_LIPOPROTEIN"/>
    <property type="match status" value="1"/>
</dbReference>
<evidence type="ECO:0000259" key="7">
    <source>
        <dbReference type="PROSITE" id="PS50887"/>
    </source>
</evidence>
<dbReference type="PATRIC" id="fig|1195246.3.peg.386"/>
<proteinExistence type="predicted"/>
<keyword evidence="6" id="KW-0732">Signal</keyword>
<keyword evidence="9" id="KW-1185">Reference proteome</keyword>
<dbReference type="PANTHER" id="PTHR45138">
    <property type="entry name" value="REGULATORY COMPONENTS OF SENSORY TRANSDUCTION SYSTEM"/>
    <property type="match status" value="1"/>
</dbReference>
<reference evidence="8 9" key="1">
    <citation type="journal article" date="2012" name="J. Bacteriol.">
        <title>Genome Sequence of Pectin-Degrading Alishewanella agri, Isolated from Landfill Soil.</title>
        <authorList>
            <person name="Kim J."/>
            <person name="Jung J."/>
            <person name="Sung J.S."/>
            <person name="Chun J."/>
            <person name="Park W."/>
        </authorList>
    </citation>
    <scope>NUCLEOTIDE SEQUENCE [LARGE SCALE GENOMIC DNA]</scope>
    <source>
        <strain evidence="8 9">BL06</strain>
    </source>
</reference>
<evidence type="ECO:0000256" key="5">
    <source>
        <dbReference type="SAM" id="Phobius"/>
    </source>
</evidence>
<comment type="cofactor">
    <cofactor evidence="1">
        <name>Mg(2+)</name>
        <dbReference type="ChEBI" id="CHEBI:18420"/>
    </cofactor>
</comment>
<dbReference type="EC" id="2.7.7.65" evidence="2"/>
<dbReference type="NCBIfam" id="TIGR00254">
    <property type="entry name" value="GGDEF"/>
    <property type="match status" value="1"/>
</dbReference>
<keyword evidence="5" id="KW-0472">Membrane</keyword>
<dbReference type="PANTHER" id="PTHR45138:SF9">
    <property type="entry name" value="DIGUANYLATE CYCLASE DGCM-RELATED"/>
    <property type="match status" value="1"/>
</dbReference>
<dbReference type="InterPro" id="IPR050469">
    <property type="entry name" value="Diguanylate_Cyclase"/>
</dbReference>
<feature type="transmembrane region" description="Helical" evidence="5">
    <location>
        <begin position="729"/>
        <end position="747"/>
    </location>
</feature>
<feature type="signal peptide" evidence="6">
    <location>
        <begin position="1"/>
        <end position="23"/>
    </location>
</feature>
<feature type="coiled-coil region" evidence="4">
    <location>
        <begin position="754"/>
        <end position="792"/>
    </location>
</feature>
<dbReference type="Pfam" id="PF00990">
    <property type="entry name" value="GGDEF"/>
    <property type="match status" value="1"/>
</dbReference>
<dbReference type="GO" id="GO:0052621">
    <property type="term" value="F:diguanylate cyclase activity"/>
    <property type="evidence" value="ECO:0007669"/>
    <property type="project" value="UniProtKB-EC"/>
</dbReference>
<dbReference type="eggNOG" id="COG3706">
    <property type="taxonomic scope" value="Bacteria"/>
</dbReference>
<dbReference type="SMART" id="SM00267">
    <property type="entry name" value="GGDEF"/>
    <property type="match status" value="1"/>
</dbReference>
<dbReference type="InterPro" id="IPR011123">
    <property type="entry name" value="Y_Y_Y"/>
</dbReference>
<keyword evidence="4" id="KW-0175">Coiled coil</keyword>
<dbReference type="CDD" id="cd01949">
    <property type="entry name" value="GGDEF"/>
    <property type="match status" value="1"/>
</dbReference>
<evidence type="ECO:0000313" key="9">
    <source>
        <dbReference type="Proteomes" id="UP000035062"/>
    </source>
</evidence>
<dbReference type="InterPro" id="IPR029787">
    <property type="entry name" value="Nucleotide_cyclase"/>
</dbReference>
<dbReference type="eggNOG" id="COG3292">
    <property type="taxonomic scope" value="Bacteria"/>
</dbReference>
<evidence type="ECO:0000256" key="2">
    <source>
        <dbReference type="ARBA" id="ARBA00012528"/>
    </source>
</evidence>
<dbReference type="RefSeq" id="WP_008983356.1">
    <property type="nucleotide sequence ID" value="NZ_AKKU01000001.1"/>
</dbReference>
<comment type="caution">
    <text evidence="8">The sequence shown here is derived from an EMBL/GenBank/DDBJ whole genome shotgun (WGS) entry which is preliminary data.</text>
</comment>
<dbReference type="InterPro" id="IPR013783">
    <property type="entry name" value="Ig-like_fold"/>
</dbReference>
<feature type="domain" description="GGDEF" evidence="7">
    <location>
        <begin position="820"/>
        <end position="955"/>
    </location>
</feature>
<accession>I8UBF0</accession>
<gene>
    <name evidence="8" type="ORF">AGRI_01965</name>
</gene>
<dbReference type="FunFam" id="3.30.70.270:FF:000001">
    <property type="entry name" value="Diguanylate cyclase domain protein"/>
    <property type="match status" value="1"/>
</dbReference>
<dbReference type="Proteomes" id="UP000035062">
    <property type="component" value="Unassembled WGS sequence"/>
</dbReference>
<sequence>MLNRFANPILFLLMLLACTAVPAADRVFAQLHQRVWNTEHGLPQTSVVDITQDPAGYIWVATEGGLARYDGNQFQVFNAQNTELLRNPLLRSLHTTAAGELLIGSSDKLIRYQQQEFQELTLDGRSVGSVEAMAENSQGQVFIAAEQLLVWQQGQLSVLPVPGRPVSSLLAEGDRLWLGGPGYLALWQNGEYQLVADMPQAGWLITEMVSTASGLLLATPQGLWQYQHGQLSPAQQQIADEVLLLFQQQDNLWVATYQELRQYRGQQLLSVTDLRQHSKLGWLVSAFESREGFLWFGSKTHGLLRFRADATTNYGVASDLPDPYVWALQEAGNELLVGYNGGLAAFDGERFTSKVAPALLSHHVVYSLFREADGTIWAGTRRGLNKISADYQQVQRFSALDHIQINGIAQRRDGSIWVATFDGLYRILPHSDQPELMTPSLGLPANRFRIILTDSQDRLWLGTPNGAYVWDGLQLKKISDPRLDGVYVTFITELADGRILLGTLQHGFAFEDGQGGWQHITPEQGLPSNDVIYLAETDRGLIIANFNGVYRLSSAVLTGGELQARIIIDDIGPEAGVDGLRCCNGAGNSKGALWQGKVYLPSLNGLVSVDLAGLSDQVPVPQVLLEEIKVGQTSWPLAQPLVIDQQSRDLVFSFTAPAYYRPRTLLFRYRLNGYDQQWTTVNDRRQAFYTNLPAGEFSFEVQARYQGEGEWSAIVSQPLQIKARWYEQYWFYVLLVLLALLVIYGSYRLRLQRLARLQQQLERMVTERTQELNQANQQLAQLNQRLQLLSVTDALTGLHNRHYLQQVLDAILARARRQQRPLLCLLLDLDNFKQVNDLLGHQAGDAVLQQLAALLKRLLRQSDHLIRWGGEEFLIIQEQQDEPLAFLGRLMQAIAEEPWTVKGELPFSISCSVGVVQYPLPDNSSWTWTQALALADKALYQVKTHGKAGWLMLTPVAKATAAQSWLQQDVLQLLQSGGFSYVGSSLVSQQLQQELASAGQ</sequence>
<dbReference type="InterPro" id="IPR043128">
    <property type="entry name" value="Rev_trsase/Diguanyl_cyclase"/>
</dbReference>
<protein>
    <recommendedName>
        <fullName evidence="2">diguanylate cyclase</fullName>
        <ecNumber evidence="2">2.7.7.65</ecNumber>
    </recommendedName>
</protein>
<evidence type="ECO:0000256" key="1">
    <source>
        <dbReference type="ARBA" id="ARBA00001946"/>
    </source>
</evidence>